<dbReference type="Proteomes" id="UP000013085">
    <property type="component" value="Unassembled WGS sequence"/>
</dbReference>
<accession>A0A0E2HNK8</accession>
<name>A0A0E2HNK8_9FIRM</name>
<dbReference type="PANTHER" id="PTHR45625">
    <property type="entry name" value="PEPTIDYL-PROLYL CIS-TRANS ISOMERASE-RELATED"/>
    <property type="match status" value="1"/>
</dbReference>
<dbReference type="Pfam" id="PF00160">
    <property type="entry name" value="Pro_isomerase"/>
    <property type="match status" value="1"/>
</dbReference>
<gene>
    <name evidence="6" type="ORF">HMPREF1090_02587</name>
</gene>
<dbReference type="Gene3D" id="2.40.100.10">
    <property type="entry name" value="Cyclophilin-like"/>
    <property type="match status" value="1"/>
</dbReference>
<evidence type="ECO:0000259" key="5">
    <source>
        <dbReference type="PROSITE" id="PS50072"/>
    </source>
</evidence>
<evidence type="ECO:0000256" key="1">
    <source>
        <dbReference type="ARBA" id="ARBA00002388"/>
    </source>
</evidence>
<dbReference type="PATRIC" id="fig|999408.3.peg.2795"/>
<keyword evidence="4" id="KW-0413">Isomerase</keyword>
<dbReference type="EC" id="5.2.1.8" evidence="2"/>
<proteinExistence type="predicted"/>
<sequence length="195" mass="21964">MNPIATLHMANGRKIVIELLPESAPNTVNSFIYTASRGYLDHHAIERIVPGNWVDVSCTAFGKKECRYLIPNEFELNPDVEPLDSHPGSVCMGGYGEAGLAGCEFFFPLRDCPDHKGIYPVFGRVLEGMDEVYRLEKVETVPVTDFPIEGVEVNRPVRPEIIERVEMELYGAVYPEPVRVREPELPECWKDEAAE</sequence>
<evidence type="ECO:0000256" key="2">
    <source>
        <dbReference type="ARBA" id="ARBA00013194"/>
    </source>
</evidence>
<comment type="function">
    <text evidence="1">PPIases accelerate the folding of proteins. It catalyzes the cis-trans isomerization of proline imidic peptide bonds in oligopeptides.</text>
</comment>
<dbReference type="RefSeq" id="WP_002595890.1">
    <property type="nucleotide sequence ID" value="NZ_KB851021.1"/>
</dbReference>
<keyword evidence="3" id="KW-0697">Rotamase</keyword>
<dbReference type="AlphaFoldDB" id="A0A0E2HNK8"/>
<protein>
    <recommendedName>
        <fullName evidence="2">peptidylprolyl isomerase</fullName>
        <ecNumber evidence="2">5.2.1.8</ecNumber>
    </recommendedName>
</protein>
<comment type="caution">
    <text evidence="6">The sequence shown here is derived from an EMBL/GenBank/DDBJ whole genome shotgun (WGS) entry which is preliminary data.</text>
</comment>
<reference evidence="6 7" key="1">
    <citation type="submission" date="2013-01" db="EMBL/GenBank/DDBJ databases">
        <title>The Genome Sequence of Clostridium clostridioforme 90A8.</title>
        <authorList>
            <consortium name="The Broad Institute Genome Sequencing Platform"/>
            <person name="Earl A."/>
            <person name="Ward D."/>
            <person name="Feldgarden M."/>
            <person name="Gevers D."/>
            <person name="Courvalin P."/>
            <person name="Lambert T."/>
            <person name="Walker B."/>
            <person name="Young S.K."/>
            <person name="Zeng Q."/>
            <person name="Gargeya S."/>
            <person name="Fitzgerald M."/>
            <person name="Haas B."/>
            <person name="Abouelleil A."/>
            <person name="Alvarado L."/>
            <person name="Arachchi H.M."/>
            <person name="Berlin A.M."/>
            <person name="Chapman S.B."/>
            <person name="Dewar J."/>
            <person name="Goldberg J."/>
            <person name="Griggs A."/>
            <person name="Gujja S."/>
            <person name="Hansen M."/>
            <person name="Howarth C."/>
            <person name="Imamovic A."/>
            <person name="Larimer J."/>
            <person name="McCowan C."/>
            <person name="Murphy C."/>
            <person name="Neiman D."/>
            <person name="Pearson M."/>
            <person name="Priest M."/>
            <person name="Roberts A."/>
            <person name="Saif S."/>
            <person name="Shea T."/>
            <person name="Sisk P."/>
            <person name="Sykes S."/>
            <person name="Wortman J."/>
            <person name="Nusbaum C."/>
            <person name="Birren B."/>
        </authorList>
    </citation>
    <scope>NUCLEOTIDE SEQUENCE [LARGE SCALE GENOMIC DNA]</scope>
    <source>
        <strain evidence="6 7">90A8</strain>
    </source>
</reference>
<dbReference type="EMBL" id="AGYR01000029">
    <property type="protein sequence ID" value="ENZ13692.1"/>
    <property type="molecule type" value="Genomic_DNA"/>
</dbReference>
<dbReference type="SUPFAM" id="SSF50891">
    <property type="entry name" value="Cyclophilin-like"/>
    <property type="match status" value="1"/>
</dbReference>
<evidence type="ECO:0000313" key="6">
    <source>
        <dbReference type="EMBL" id="ENZ13692.1"/>
    </source>
</evidence>
<organism evidence="6 7">
    <name type="scientific">[Clostridium] clostridioforme 90A8</name>
    <dbReference type="NCBI Taxonomy" id="999408"/>
    <lineage>
        <taxon>Bacteria</taxon>
        <taxon>Bacillati</taxon>
        <taxon>Bacillota</taxon>
        <taxon>Clostridia</taxon>
        <taxon>Lachnospirales</taxon>
        <taxon>Lachnospiraceae</taxon>
        <taxon>Enterocloster</taxon>
    </lineage>
</organism>
<dbReference type="PROSITE" id="PS50072">
    <property type="entry name" value="CSA_PPIASE_2"/>
    <property type="match status" value="1"/>
</dbReference>
<dbReference type="InterPro" id="IPR002130">
    <property type="entry name" value="Cyclophilin-type_PPIase_dom"/>
</dbReference>
<feature type="domain" description="PPIase cyclophilin-type" evidence="5">
    <location>
        <begin position="14"/>
        <end position="167"/>
    </location>
</feature>
<dbReference type="GO" id="GO:0003755">
    <property type="term" value="F:peptidyl-prolyl cis-trans isomerase activity"/>
    <property type="evidence" value="ECO:0007669"/>
    <property type="project" value="UniProtKB-KW"/>
</dbReference>
<evidence type="ECO:0000256" key="3">
    <source>
        <dbReference type="ARBA" id="ARBA00023110"/>
    </source>
</evidence>
<evidence type="ECO:0000256" key="4">
    <source>
        <dbReference type="ARBA" id="ARBA00023235"/>
    </source>
</evidence>
<dbReference type="InterPro" id="IPR029000">
    <property type="entry name" value="Cyclophilin-like_dom_sf"/>
</dbReference>
<evidence type="ECO:0000313" key="7">
    <source>
        <dbReference type="Proteomes" id="UP000013085"/>
    </source>
</evidence>
<dbReference type="InterPro" id="IPR044666">
    <property type="entry name" value="Cyclophilin_A-like"/>
</dbReference>
<dbReference type="PANTHER" id="PTHR45625:SF4">
    <property type="entry name" value="PEPTIDYLPROLYL ISOMERASE DOMAIN AND WD REPEAT-CONTAINING PROTEIN 1"/>
    <property type="match status" value="1"/>
</dbReference>
<dbReference type="HOGENOM" id="CLU_012062_16_0_9"/>